<gene>
    <name evidence="3" type="ORF">AVEN_74980_1</name>
</gene>
<dbReference type="PANTHER" id="PTHR31402">
    <property type="entry name" value="UPF0711 PROTEIN C18ORF21"/>
    <property type="match status" value="1"/>
</dbReference>
<feature type="region of interest" description="Disordered" evidence="2">
    <location>
        <begin position="240"/>
        <end position="259"/>
    </location>
</feature>
<accession>A0A4Y2FVS6</accession>
<sequence>MDDPENQQTALFLWKTAQSLSTTCPAASRYYVSTLSRHVGNSLVAQSKSYRYCKYCGCLWSYLNHKIRIQPIPPPNCHIKKLLKWEKEQPWKLNNRQKKKLKKYRESTNKITYTCNVCKKTTPFVGLKKYSAKEQEMLISIPAPKIKLKKGDLNAGLFLRTPTEKKIQNESETNIQDNKCQNEVPFQASPTPELMDPSNPNNKPQTTHFTSEIMKKNVTPQITSSSKKKKRKGLLAQILNQEQEAKRQKKTLSSFLTSL</sequence>
<dbReference type="PANTHER" id="PTHR31402:SF2">
    <property type="entry name" value="UPF0711 PROTEIN C18ORF21"/>
    <property type="match status" value="1"/>
</dbReference>
<comment type="similarity">
    <text evidence="1">Belongs to the UPF0711 family.</text>
</comment>
<name>A0A4Y2FVS6_ARAVE</name>
<dbReference type="Proteomes" id="UP000499080">
    <property type="component" value="Unassembled WGS sequence"/>
</dbReference>
<evidence type="ECO:0000256" key="2">
    <source>
        <dbReference type="SAM" id="MobiDB-lite"/>
    </source>
</evidence>
<dbReference type="Pfam" id="PF15719">
    <property type="entry name" value="Rmp24-like"/>
    <property type="match status" value="1"/>
</dbReference>
<comment type="caution">
    <text evidence="3">The sequence shown here is derived from an EMBL/GenBank/DDBJ whole genome shotgun (WGS) entry which is preliminary data.</text>
</comment>
<evidence type="ECO:0000313" key="3">
    <source>
        <dbReference type="EMBL" id="GBM45403.1"/>
    </source>
</evidence>
<evidence type="ECO:0000256" key="1">
    <source>
        <dbReference type="ARBA" id="ARBA00006160"/>
    </source>
</evidence>
<reference evidence="3 4" key="1">
    <citation type="journal article" date="2019" name="Sci. Rep.">
        <title>Orb-weaving spider Araneus ventricosus genome elucidates the spidroin gene catalogue.</title>
        <authorList>
            <person name="Kono N."/>
            <person name="Nakamura H."/>
            <person name="Ohtoshi R."/>
            <person name="Moran D.A.P."/>
            <person name="Shinohara A."/>
            <person name="Yoshida Y."/>
            <person name="Fujiwara M."/>
            <person name="Mori M."/>
            <person name="Tomita M."/>
            <person name="Arakawa K."/>
        </authorList>
    </citation>
    <scope>NUCLEOTIDE SEQUENCE [LARGE SCALE GENOMIC DNA]</scope>
</reference>
<dbReference type="InterPro" id="IPR029779">
    <property type="entry name" value="Rmp24-like"/>
</dbReference>
<dbReference type="AlphaFoldDB" id="A0A4Y2FVS6"/>
<protein>
    <submittedName>
        <fullName evidence="3">Uncharacterized protein</fullName>
    </submittedName>
</protein>
<keyword evidence="4" id="KW-1185">Reference proteome</keyword>
<dbReference type="OrthoDB" id="6432196at2759"/>
<evidence type="ECO:0000313" key="4">
    <source>
        <dbReference type="Proteomes" id="UP000499080"/>
    </source>
</evidence>
<proteinExistence type="inferred from homology"/>
<organism evidence="3 4">
    <name type="scientific">Araneus ventricosus</name>
    <name type="common">Orbweaver spider</name>
    <name type="synonym">Epeira ventricosa</name>
    <dbReference type="NCBI Taxonomy" id="182803"/>
    <lineage>
        <taxon>Eukaryota</taxon>
        <taxon>Metazoa</taxon>
        <taxon>Ecdysozoa</taxon>
        <taxon>Arthropoda</taxon>
        <taxon>Chelicerata</taxon>
        <taxon>Arachnida</taxon>
        <taxon>Araneae</taxon>
        <taxon>Araneomorphae</taxon>
        <taxon>Entelegynae</taxon>
        <taxon>Araneoidea</taxon>
        <taxon>Araneidae</taxon>
        <taxon>Araneus</taxon>
    </lineage>
</organism>
<feature type="region of interest" description="Disordered" evidence="2">
    <location>
        <begin position="164"/>
        <end position="235"/>
    </location>
</feature>
<dbReference type="EMBL" id="BGPR01001099">
    <property type="protein sequence ID" value="GBM45403.1"/>
    <property type="molecule type" value="Genomic_DNA"/>
</dbReference>
<feature type="compositionally biased region" description="Polar residues" evidence="2">
    <location>
        <begin position="170"/>
        <end position="181"/>
    </location>
</feature>
<feature type="compositionally biased region" description="Polar residues" evidence="2">
    <location>
        <begin position="198"/>
        <end position="210"/>
    </location>
</feature>